<comment type="caution">
    <text evidence="1">The sequence shown here is derived from an EMBL/GenBank/DDBJ whole genome shotgun (WGS) entry which is preliminary data.</text>
</comment>
<dbReference type="AlphaFoldDB" id="A0A7V8B9E4"/>
<organism evidence="1 2">
    <name type="scientific">Brucella anthropi</name>
    <name type="common">Ochrobactrum anthropi</name>
    <dbReference type="NCBI Taxonomy" id="529"/>
    <lineage>
        <taxon>Bacteria</taxon>
        <taxon>Pseudomonadati</taxon>
        <taxon>Pseudomonadota</taxon>
        <taxon>Alphaproteobacteria</taxon>
        <taxon>Hyphomicrobiales</taxon>
        <taxon>Brucellaceae</taxon>
        <taxon>Brucella/Ochrobactrum group</taxon>
        <taxon>Brucella</taxon>
    </lineage>
</organism>
<evidence type="ECO:0000313" key="2">
    <source>
        <dbReference type="Proteomes" id="UP000642265"/>
    </source>
</evidence>
<reference evidence="1" key="1">
    <citation type="submission" date="2020-09" db="EMBL/GenBank/DDBJ databases">
        <authorList>
            <person name="Dalcin Martins P."/>
        </authorList>
    </citation>
    <scope>NUCLEOTIDE SEQUENCE</scope>
    <source>
        <strain evidence="1">MAG47</strain>
    </source>
</reference>
<evidence type="ECO:0000313" key="1">
    <source>
        <dbReference type="EMBL" id="MBE0562964.1"/>
    </source>
</evidence>
<gene>
    <name evidence="1" type="ORF">IH622_19405</name>
</gene>
<accession>A0A7V8B9E4</accession>
<protein>
    <submittedName>
        <fullName evidence="1">Uncharacterized protein</fullName>
    </submittedName>
</protein>
<name>A0A7V8B9E4_BRUAN</name>
<sequence>MNTQNVSMTVKELPVEKVNRLASELADALNEWMDGQYMACVQPRRSVMGSPVAYRNISAPATERIPYSPSRTDIKRLSMVEMLDLYQGVVSLGDYVAALINQPRYSMPGQDELNAAGRIIDGLAEVLSDLESRIAQAAKQTAPVDAQSEKARALILLQQVVDGREDIADIAAVATSFDGSAQV</sequence>
<reference evidence="1" key="2">
    <citation type="submission" date="2020-10" db="EMBL/GenBank/DDBJ databases">
        <title>Enrichment of novel Verrucomicrobia, Bacteroidetes and Krumholzibacteria in an oxygen-limited, methane- and iron-fed bioreactor inoculated with Bothnian Sea sediments.</title>
        <authorList>
            <person name="Martins P.D."/>
            <person name="de Jong A."/>
            <person name="Lenstra W.K."/>
            <person name="van Helmond N.A.G.M."/>
            <person name="Slomp C.P."/>
            <person name="Jetten M.S.M."/>
            <person name="Welte C.U."/>
            <person name="Rasigraf O."/>
        </authorList>
    </citation>
    <scope>NUCLEOTIDE SEQUENCE</scope>
    <source>
        <strain evidence="1">MAG47</strain>
    </source>
</reference>
<dbReference type="EMBL" id="JACZKO010000048">
    <property type="protein sequence ID" value="MBE0562964.1"/>
    <property type="molecule type" value="Genomic_DNA"/>
</dbReference>
<proteinExistence type="predicted"/>
<dbReference type="Proteomes" id="UP000642265">
    <property type="component" value="Unassembled WGS sequence"/>
</dbReference>
<dbReference type="RefSeq" id="WP_146113244.1">
    <property type="nucleotide sequence ID" value="NZ_CP130431.1"/>
</dbReference>